<dbReference type="KEGG" id="hba:Hbal_2858"/>
<reference evidence="5" key="1">
    <citation type="journal article" date="2011" name="J. Bacteriol.">
        <title>Genome sequences of eight morphologically diverse alphaproteobacteria.</title>
        <authorList>
            <consortium name="US DOE Joint Genome Institute"/>
            <person name="Brown P.J."/>
            <person name="Kysela D.T."/>
            <person name="Buechlein A."/>
            <person name="Hemmerich C."/>
            <person name="Brun Y.V."/>
        </authorList>
    </citation>
    <scope>NUCLEOTIDE SEQUENCE [LARGE SCALE GENOMIC DNA]</scope>
    <source>
        <strain evidence="5">ATCC 49814 / DSM 5838 / IFAM 1418</strain>
    </source>
</reference>
<keyword evidence="2" id="KW-0560">Oxidoreductase</keyword>
<dbReference type="eggNOG" id="COG0300">
    <property type="taxonomic scope" value="Bacteria"/>
</dbReference>
<dbReference type="Proteomes" id="UP000002745">
    <property type="component" value="Chromosome"/>
</dbReference>
<evidence type="ECO:0000256" key="2">
    <source>
        <dbReference type="ARBA" id="ARBA00023002"/>
    </source>
</evidence>
<dbReference type="AlphaFoldDB" id="C6XR00"/>
<dbReference type="SUPFAM" id="SSF51735">
    <property type="entry name" value="NAD(P)-binding Rossmann-fold domains"/>
    <property type="match status" value="1"/>
</dbReference>
<evidence type="ECO:0000256" key="1">
    <source>
        <dbReference type="ARBA" id="ARBA00006484"/>
    </source>
</evidence>
<proteinExistence type="inferred from homology"/>
<dbReference type="InterPro" id="IPR002347">
    <property type="entry name" value="SDR_fam"/>
</dbReference>
<dbReference type="OrthoDB" id="7255009at2"/>
<organism evidence="4 5">
    <name type="scientific">Hirschia baltica (strain ATCC 49814 / DSM 5838 / IFAM 1418)</name>
    <dbReference type="NCBI Taxonomy" id="582402"/>
    <lineage>
        <taxon>Bacteria</taxon>
        <taxon>Pseudomonadati</taxon>
        <taxon>Pseudomonadota</taxon>
        <taxon>Alphaproteobacteria</taxon>
        <taxon>Hyphomonadales</taxon>
        <taxon>Hyphomonadaceae</taxon>
        <taxon>Hirschia</taxon>
    </lineage>
</organism>
<comment type="similarity">
    <text evidence="1 3">Belongs to the short-chain dehydrogenases/reductases (SDR) family.</text>
</comment>
<protein>
    <submittedName>
        <fullName evidence="4">Short-chain dehydrogenase/reductase SDR</fullName>
    </submittedName>
</protein>
<gene>
    <name evidence="4" type="ordered locus">Hbal_2858</name>
</gene>
<dbReference type="NCBIfam" id="NF006099">
    <property type="entry name" value="PRK08251.1"/>
    <property type="match status" value="1"/>
</dbReference>
<dbReference type="PANTHER" id="PTHR44196">
    <property type="entry name" value="DEHYDROGENASE/REDUCTASE SDR FAMILY MEMBER 7B"/>
    <property type="match status" value="1"/>
</dbReference>
<dbReference type="PANTHER" id="PTHR44196:SF1">
    <property type="entry name" value="DEHYDROGENASE_REDUCTASE SDR FAMILY MEMBER 7B"/>
    <property type="match status" value="1"/>
</dbReference>
<name>C6XR00_HIRBI</name>
<dbReference type="HOGENOM" id="CLU_010194_2_1_5"/>
<dbReference type="Gene3D" id="3.40.50.720">
    <property type="entry name" value="NAD(P)-binding Rossmann-like Domain"/>
    <property type="match status" value="1"/>
</dbReference>
<dbReference type="STRING" id="582402.Hbal_2858"/>
<sequence length="263" mass="28540">MPNSSPIADKADRRPVIVITGASSGLGAGMAVRFAKKGYDLALCARRIEKLEELKFEILSAAPLARVELAPLDVNDHDAVFTVFEDFKTRFGKIDRIIINAGIGSGAPIGKGGFQKNKAVLETNLIAALAQSEASMQIFREQGEGHLVIISSMSAMRGLRSSIACYSTSKAAVAHLAECMRADMLRKPKITVSTIFPGYIESEMTAQAPKDKTPYIVSNDKGCDLLVKAIEAKKEKACVPAWPWAPMGFLMRNLPLSWVMKLI</sequence>
<evidence type="ECO:0000256" key="3">
    <source>
        <dbReference type="RuleBase" id="RU000363"/>
    </source>
</evidence>
<dbReference type="PRINTS" id="PR00081">
    <property type="entry name" value="GDHRDH"/>
</dbReference>
<dbReference type="GO" id="GO:0016020">
    <property type="term" value="C:membrane"/>
    <property type="evidence" value="ECO:0007669"/>
    <property type="project" value="TreeGrafter"/>
</dbReference>
<dbReference type="Pfam" id="PF00106">
    <property type="entry name" value="adh_short"/>
    <property type="match status" value="1"/>
</dbReference>
<dbReference type="GO" id="GO:0016491">
    <property type="term" value="F:oxidoreductase activity"/>
    <property type="evidence" value="ECO:0007669"/>
    <property type="project" value="UniProtKB-KW"/>
</dbReference>
<dbReference type="EMBL" id="CP001678">
    <property type="protein sequence ID" value="ACT60531.1"/>
    <property type="molecule type" value="Genomic_DNA"/>
</dbReference>
<evidence type="ECO:0000313" key="5">
    <source>
        <dbReference type="Proteomes" id="UP000002745"/>
    </source>
</evidence>
<dbReference type="RefSeq" id="WP_015828681.1">
    <property type="nucleotide sequence ID" value="NC_012982.1"/>
</dbReference>
<accession>C6XR00</accession>
<dbReference type="PRINTS" id="PR00080">
    <property type="entry name" value="SDRFAMILY"/>
</dbReference>
<keyword evidence="5" id="KW-1185">Reference proteome</keyword>
<dbReference type="InterPro" id="IPR036291">
    <property type="entry name" value="NAD(P)-bd_dom_sf"/>
</dbReference>
<evidence type="ECO:0000313" key="4">
    <source>
        <dbReference type="EMBL" id="ACT60531.1"/>
    </source>
</evidence>